<dbReference type="Pfam" id="PF13426">
    <property type="entry name" value="PAS_9"/>
    <property type="match status" value="1"/>
</dbReference>
<keyword evidence="9 12" id="KW-0067">ATP-binding</keyword>
<dbReference type="InterPro" id="IPR000014">
    <property type="entry name" value="PAS"/>
</dbReference>
<comment type="subcellular location">
    <subcellularLocation>
        <location evidence="1">Cytoplasm</location>
    </subcellularLocation>
</comment>
<evidence type="ECO:0000256" key="3">
    <source>
        <dbReference type="ARBA" id="ARBA00022490"/>
    </source>
</evidence>
<evidence type="ECO:0000256" key="4">
    <source>
        <dbReference type="ARBA" id="ARBA00022527"/>
    </source>
</evidence>
<keyword evidence="16" id="KW-1185">Reference proteome</keyword>
<comment type="catalytic activity">
    <reaction evidence="11">
        <text>L-seryl-[protein] + ATP = O-phospho-L-seryl-[protein] + ADP + H(+)</text>
        <dbReference type="Rhea" id="RHEA:17989"/>
        <dbReference type="Rhea" id="RHEA-COMP:9863"/>
        <dbReference type="Rhea" id="RHEA-COMP:11604"/>
        <dbReference type="ChEBI" id="CHEBI:15378"/>
        <dbReference type="ChEBI" id="CHEBI:29999"/>
        <dbReference type="ChEBI" id="CHEBI:30616"/>
        <dbReference type="ChEBI" id="CHEBI:83421"/>
        <dbReference type="ChEBI" id="CHEBI:456216"/>
        <dbReference type="EC" id="2.7.11.1"/>
    </reaction>
</comment>
<keyword evidence="3" id="KW-0963">Cytoplasm</keyword>
<evidence type="ECO:0000256" key="7">
    <source>
        <dbReference type="ARBA" id="ARBA00022741"/>
    </source>
</evidence>
<comment type="caution">
    <text evidence="15">The sequence shown here is derived from an EMBL/GenBank/DDBJ whole genome shotgun (WGS) entry which is preliminary data.</text>
</comment>
<proteinExistence type="predicted"/>
<evidence type="ECO:0000259" key="14">
    <source>
        <dbReference type="PROSITE" id="PS50011"/>
    </source>
</evidence>
<organism evidence="15 16">
    <name type="scientific">Mucor saturninus</name>
    <dbReference type="NCBI Taxonomy" id="64648"/>
    <lineage>
        <taxon>Eukaryota</taxon>
        <taxon>Fungi</taxon>
        <taxon>Fungi incertae sedis</taxon>
        <taxon>Mucoromycota</taxon>
        <taxon>Mucoromycotina</taxon>
        <taxon>Mucoromycetes</taxon>
        <taxon>Mucorales</taxon>
        <taxon>Mucorineae</taxon>
        <taxon>Mucoraceae</taxon>
        <taxon>Mucor</taxon>
    </lineage>
</organism>
<keyword evidence="7 12" id="KW-0547">Nucleotide-binding</keyword>
<dbReference type="GO" id="GO:0045719">
    <property type="term" value="P:negative regulation of glycogen biosynthetic process"/>
    <property type="evidence" value="ECO:0007669"/>
    <property type="project" value="TreeGrafter"/>
</dbReference>
<dbReference type="PANTHER" id="PTHR24346:SF51">
    <property type="entry name" value="PAS DOMAIN-CONTAINING SERINE_THREONINE-PROTEIN KINASE"/>
    <property type="match status" value="1"/>
</dbReference>
<dbReference type="PROSITE" id="PS00108">
    <property type="entry name" value="PROTEIN_KINASE_ST"/>
    <property type="match status" value="1"/>
</dbReference>
<evidence type="ECO:0000256" key="1">
    <source>
        <dbReference type="ARBA" id="ARBA00004496"/>
    </source>
</evidence>
<sequence length="823" mass="93763">MGTSNFTSHSTLLLSTVDNVIGTSEQDDFQPTAEGLIRLRELHEIHLPTIQQELQQSLHSFQFSSDLKRHGTLPGHRIIMKPIDRKTRTVGSPVMTSHFRRKSLPPLSESPPKDMSSSSSSTTIHTPPMEEDDVHVPHLHNRLKHQNQAILTTYDDWRIILTNSIAQDVLVSHLHDKMNEEEHMLLVGKSVMDLIEPFYQIRLKSMIVKRKNELIHFDNTGGMVLVCGNVIPIIKLDGTKSSASLWLKEKINESGTSVFIWIFEEVYESSISVSVNNEGIISEITDQESVTDLYDYNAKELLGQPLTILVPSIGLSDWQEEISRLRFYGSVTKKQAQFPIIVRRQENTVRITSMPVIAGLMTINGNGTIEGCNDIFVKYLLGFSQQDLLHKNISQILPQFPNLLANLKRDDLLQPGLIINNIICRKLLIQEDSVMMVNHNKRLLTHTPNNQPLPVLLAIHRDGTPLEVQLQLKLVDTDDDGEEFALWISFDRETVFKRYGHHHLISTPLMHPPLSSSPEQYRSPKVTSTTRDLSLNKKKFSPVSEQKEEINYSAQTKSTTIDDYIILDSLGQGAYGLVKLAIRKDDPSQTKVVIKYVIKSRILVDCWTRDRKLGTVPVEIHILNTLRKTPHENLGDMLDYFEDVDNYYIVMGLHGAGMDLFDYIELNNHIEETEICRMFKQIALGVKHLHDNKIVHRDIKDENVVLDHQNGGLRLIDFGSAAYLKPGRKYETFVGTLDYAAPEILRGHTYSGKPQDVWALGILLFTLVYRENPFYDIDEIMGGELRIPYVLSEGSVDLISKMLERDVDKRIDIHKVLAHPWLN</sequence>
<dbReference type="Gene3D" id="1.10.510.10">
    <property type="entry name" value="Transferase(Phosphotransferase) domain 1"/>
    <property type="match status" value="1"/>
</dbReference>
<evidence type="ECO:0000256" key="10">
    <source>
        <dbReference type="ARBA" id="ARBA00047899"/>
    </source>
</evidence>
<protein>
    <recommendedName>
        <fullName evidence="2">non-specific serine/threonine protein kinase</fullName>
        <ecNumber evidence="2">2.7.11.1</ecNumber>
    </recommendedName>
</protein>
<feature type="binding site" evidence="12">
    <location>
        <position position="599"/>
    </location>
    <ligand>
        <name>ATP</name>
        <dbReference type="ChEBI" id="CHEBI:30616"/>
    </ligand>
</feature>
<dbReference type="SUPFAM" id="SSF56112">
    <property type="entry name" value="Protein kinase-like (PK-like)"/>
    <property type="match status" value="1"/>
</dbReference>
<feature type="region of interest" description="Disordered" evidence="13">
    <location>
        <begin position="92"/>
        <end position="133"/>
    </location>
</feature>
<dbReference type="PROSITE" id="PS50011">
    <property type="entry name" value="PROTEIN_KINASE_DOM"/>
    <property type="match status" value="1"/>
</dbReference>
<evidence type="ECO:0000256" key="12">
    <source>
        <dbReference type="PROSITE-ProRule" id="PRU10141"/>
    </source>
</evidence>
<gene>
    <name evidence="15" type="ORF">INT47_009893</name>
</gene>
<dbReference type="GO" id="GO:0035556">
    <property type="term" value="P:intracellular signal transduction"/>
    <property type="evidence" value="ECO:0007669"/>
    <property type="project" value="TreeGrafter"/>
</dbReference>
<dbReference type="SMART" id="SM00220">
    <property type="entry name" value="S_TKc"/>
    <property type="match status" value="1"/>
</dbReference>
<evidence type="ECO:0000313" key="16">
    <source>
        <dbReference type="Proteomes" id="UP000603453"/>
    </source>
</evidence>
<name>A0A8H7QUT2_9FUNG</name>
<dbReference type="GO" id="GO:0005829">
    <property type="term" value="C:cytosol"/>
    <property type="evidence" value="ECO:0007669"/>
    <property type="project" value="TreeGrafter"/>
</dbReference>
<evidence type="ECO:0000256" key="11">
    <source>
        <dbReference type="ARBA" id="ARBA00048679"/>
    </source>
</evidence>
<keyword evidence="6" id="KW-0808">Transferase</keyword>
<comment type="catalytic activity">
    <reaction evidence="10">
        <text>L-threonyl-[protein] + ATP = O-phospho-L-threonyl-[protein] + ADP + H(+)</text>
        <dbReference type="Rhea" id="RHEA:46608"/>
        <dbReference type="Rhea" id="RHEA-COMP:11060"/>
        <dbReference type="Rhea" id="RHEA-COMP:11605"/>
        <dbReference type="ChEBI" id="CHEBI:15378"/>
        <dbReference type="ChEBI" id="CHEBI:30013"/>
        <dbReference type="ChEBI" id="CHEBI:30616"/>
        <dbReference type="ChEBI" id="CHEBI:61977"/>
        <dbReference type="ChEBI" id="CHEBI:456216"/>
        <dbReference type="EC" id="2.7.11.1"/>
    </reaction>
</comment>
<feature type="domain" description="Protein kinase" evidence="14">
    <location>
        <begin position="564"/>
        <end position="822"/>
    </location>
</feature>
<dbReference type="GO" id="GO:0004674">
    <property type="term" value="F:protein serine/threonine kinase activity"/>
    <property type="evidence" value="ECO:0007669"/>
    <property type="project" value="UniProtKB-KW"/>
</dbReference>
<dbReference type="InterPro" id="IPR011009">
    <property type="entry name" value="Kinase-like_dom_sf"/>
</dbReference>
<dbReference type="InterPro" id="IPR008271">
    <property type="entry name" value="Ser/Thr_kinase_AS"/>
</dbReference>
<dbReference type="FunFam" id="1.10.510.10:FF:000320">
    <property type="entry name" value="Serine/threonine protein kinase"/>
    <property type="match status" value="1"/>
</dbReference>
<evidence type="ECO:0000313" key="15">
    <source>
        <dbReference type="EMBL" id="KAG2199154.1"/>
    </source>
</evidence>
<keyword evidence="4" id="KW-0723">Serine/threonine-protein kinase</keyword>
<dbReference type="OrthoDB" id="10252171at2759"/>
<dbReference type="GO" id="GO:0005524">
    <property type="term" value="F:ATP binding"/>
    <property type="evidence" value="ECO:0007669"/>
    <property type="project" value="UniProtKB-UniRule"/>
</dbReference>
<dbReference type="InterPro" id="IPR000719">
    <property type="entry name" value="Prot_kinase_dom"/>
</dbReference>
<evidence type="ECO:0000256" key="5">
    <source>
        <dbReference type="ARBA" id="ARBA00022553"/>
    </source>
</evidence>
<keyword evidence="5" id="KW-0597">Phosphoprotein</keyword>
<evidence type="ECO:0000256" key="8">
    <source>
        <dbReference type="ARBA" id="ARBA00022777"/>
    </source>
</evidence>
<evidence type="ECO:0000256" key="9">
    <source>
        <dbReference type="ARBA" id="ARBA00022840"/>
    </source>
</evidence>
<dbReference type="Gene3D" id="3.30.200.20">
    <property type="entry name" value="Phosphorylase Kinase, domain 1"/>
    <property type="match status" value="1"/>
</dbReference>
<dbReference type="PANTHER" id="PTHR24346">
    <property type="entry name" value="MAP/MICROTUBULE AFFINITY-REGULATING KINASE"/>
    <property type="match status" value="1"/>
</dbReference>
<dbReference type="Pfam" id="PF00069">
    <property type="entry name" value="Pkinase"/>
    <property type="match status" value="1"/>
</dbReference>
<dbReference type="EMBL" id="JAEPRD010000100">
    <property type="protein sequence ID" value="KAG2199154.1"/>
    <property type="molecule type" value="Genomic_DNA"/>
</dbReference>
<evidence type="ECO:0000256" key="2">
    <source>
        <dbReference type="ARBA" id="ARBA00012513"/>
    </source>
</evidence>
<dbReference type="Gene3D" id="3.30.450.20">
    <property type="entry name" value="PAS domain"/>
    <property type="match status" value="1"/>
</dbReference>
<dbReference type="EC" id="2.7.11.1" evidence="2"/>
<dbReference type="GO" id="GO:0005634">
    <property type="term" value="C:nucleus"/>
    <property type="evidence" value="ECO:0007669"/>
    <property type="project" value="TreeGrafter"/>
</dbReference>
<dbReference type="AlphaFoldDB" id="A0A8H7QUT2"/>
<dbReference type="InterPro" id="IPR017441">
    <property type="entry name" value="Protein_kinase_ATP_BS"/>
</dbReference>
<accession>A0A8H7QUT2</accession>
<evidence type="ECO:0000256" key="6">
    <source>
        <dbReference type="ARBA" id="ARBA00022679"/>
    </source>
</evidence>
<reference evidence="15" key="1">
    <citation type="submission" date="2020-12" db="EMBL/GenBank/DDBJ databases">
        <title>Metabolic potential, ecology and presence of endohyphal bacteria is reflected in genomic diversity of Mucoromycotina.</title>
        <authorList>
            <person name="Muszewska A."/>
            <person name="Okrasinska A."/>
            <person name="Steczkiewicz K."/>
            <person name="Drgas O."/>
            <person name="Orlowska M."/>
            <person name="Perlinska-Lenart U."/>
            <person name="Aleksandrzak-Piekarczyk T."/>
            <person name="Szatraj K."/>
            <person name="Zielenkiewicz U."/>
            <person name="Pilsyk S."/>
            <person name="Malc E."/>
            <person name="Mieczkowski P."/>
            <person name="Kruszewska J.S."/>
            <person name="Biernat P."/>
            <person name="Pawlowska J."/>
        </authorList>
    </citation>
    <scope>NUCLEOTIDE SEQUENCE</scope>
    <source>
        <strain evidence="15">WA0000017839</strain>
    </source>
</reference>
<evidence type="ECO:0000256" key="13">
    <source>
        <dbReference type="SAM" id="MobiDB-lite"/>
    </source>
</evidence>
<dbReference type="Proteomes" id="UP000603453">
    <property type="component" value="Unassembled WGS sequence"/>
</dbReference>
<dbReference type="FunFam" id="3.30.200.20:FF:000314">
    <property type="entry name" value="Serine/threonine protein kinase"/>
    <property type="match status" value="1"/>
</dbReference>
<dbReference type="PROSITE" id="PS00107">
    <property type="entry name" value="PROTEIN_KINASE_ATP"/>
    <property type="match status" value="1"/>
</dbReference>
<keyword evidence="8" id="KW-0418">Kinase</keyword>